<dbReference type="EMBL" id="BK016270">
    <property type="protein sequence ID" value="DAG06433.1"/>
    <property type="molecule type" value="Genomic_DNA"/>
</dbReference>
<protein>
    <submittedName>
        <fullName evidence="1">Uncharacterized protein</fullName>
    </submittedName>
</protein>
<name>A0A8S5VI39_9CAUD</name>
<sequence length="125" mass="14568">MLKKANIFREGDEWFMHLEYEYEDNRGKHLVTLPKVDFPCSLKYTLNVDYRNSMVTLGLKEFASIKISESLNLHEDNVTDPLTNKTINAFYTDIIVEPKIHDLTLDEIEKKLGYKVRIVADTKGE</sequence>
<evidence type="ECO:0000313" key="1">
    <source>
        <dbReference type="EMBL" id="DAG06433.1"/>
    </source>
</evidence>
<reference evidence="1" key="1">
    <citation type="journal article" date="2021" name="Proc. Natl. Acad. Sci. U.S.A.">
        <title>A Catalog of Tens of Thousands of Viruses from Human Metagenomes Reveals Hidden Associations with Chronic Diseases.</title>
        <authorList>
            <person name="Tisza M.J."/>
            <person name="Buck C.B."/>
        </authorList>
    </citation>
    <scope>NUCLEOTIDE SEQUENCE</scope>
    <source>
        <strain evidence="1">Cthu813</strain>
    </source>
</reference>
<organism evidence="1">
    <name type="scientific">Siphoviridae sp. cthu813</name>
    <dbReference type="NCBI Taxonomy" id="2825618"/>
    <lineage>
        <taxon>Viruses</taxon>
        <taxon>Duplodnaviria</taxon>
        <taxon>Heunggongvirae</taxon>
        <taxon>Uroviricota</taxon>
        <taxon>Caudoviricetes</taxon>
    </lineage>
</organism>
<proteinExistence type="predicted"/>
<accession>A0A8S5VI39</accession>